<sequence length="298" mass="34727">MWTIEETDPPCPFEFFSVMSDQSLCGMNYKQYKEVEGLCLTVIKFSDLTATCDNPIETQWRFTKMYGVTEKYKDVICKKNEEVCDVFTLYEITPEHVVFWLINSTNHVVYSRIMRPRNRNYICVDDCGYFNPDTRKVTKVDKPLKLDLLVTRKPKKASRINNDVTTKKALDEINENFTQKEEFLNEIFSSVKKRDISNKNSNGMHIPVITVEEKTVTNDIPPIEEHIARSKSEKDYIIVSIEDNTVHKEKSRRKRKKQKNLAPEDGVTLEPIVTPDLPEEVHESNEEFLNEELDLSVS</sequence>
<feature type="compositionally biased region" description="Basic residues" evidence="1">
    <location>
        <begin position="249"/>
        <end position="259"/>
    </location>
</feature>
<dbReference type="AlphaFoldDB" id="A0AAD7Y8G2"/>
<keyword evidence="3" id="KW-1185">Reference proteome</keyword>
<proteinExistence type="predicted"/>
<comment type="caution">
    <text evidence="2">The sequence shown here is derived from an EMBL/GenBank/DDBJ whole genome shotgun (WGS) entry which is preliminary data.</text>
</comment>
<feature type="compositionally biased region" description="Acidic residues" evidence="1">
    <location>
        <begin position="286"/>
        <end position="298"/>
    </location>
</feature>
<reference evidence="2" key="1">
    <citation type="submission" date="2023-03" db="EMBL/GenBank/DDBJ databases">
        <title>Chromosome-level genomes of two armyworms, Mythimna separata and Mythimna loreyi, provide insights into the biosynthesis and reception of sex pheromones.</title>
        <authorList>
            <person name="Zhao H."/>
        </authorList>
    </citation>
    <scope>NUCLEOTIDE SEQUENCE</scope>
    <source>
        <strain evidence="2">BeijingLab</strain>
        <tissue evidence="2">Pupa</tissue>
    </source>
</reference>
<dbReference type="EMBL" id="JARGEI010000028">
    <property type="protein sequence ID" value="KAJ8706540.1"/>
    <property type="molecule type" value="Genomic_DNA"/>
</dbReference>
<organism evidence="2 3">
    <name type="scientific">Mythimna separata</name>
    <name type="common">Oriental armyworm</name>
    <name type="synonym">Pseudaletia separata</name>
    <dbReference type="NCBI Taxonomy" id="271217"/>
    <lineage>
        <taxon>Eukaryota</taxon>
        <taxon>Metazoa</taxon>
        <taxon>Ecdysozoa</taxon>
        <taxon>Arthropoda</taxon>
        <taxon>Hexapoda</taxon>
        <taxon>Insecta</taxon>
        <taxon>Pterygota</taxon>
        <taxon>Neoptera</taxon>
        <taxon>Endopterygota</taxon>
        <taxon>Lepidoptera</taxon>
        <taxon>Glossata</taxon>
        <taxon>Ditrysia</taxon>
        <taxon>Noctuoidea</taxon>
        <taxon>Noctuidae</taxon>
        <taxon>Noctuinae</taxon>
        <taxon>Hadenini</taxon>
        <taxon>Mythimna</taxon>
    </lineage>
</organism>
<name>A0AAD7Y8G2_MYTSE</name>
<accession>A0AAD7Y8G2</accession>
<dbReference type="Proteomes" id="UP001231518">
    <property type="component" value="Chromosome 30"/>
</dbReference>
<evidence type="ECO:0000313" key="2">
    <source>
        <dbReference type="EMBL" id="KAJ8706540.1"/>
    </source>
</evidence>
<feature type="region of interest" description="Disordered" evidence="1">
    <location>
        <begin position="249"/>
        <end position="298"/>
    </location>
</feature>
<protein>
    <submittedName>
        <fullName evidence="2">Uncharacterized protein</fullName>
    </submittedName>
</protein>
<gene>
    <name evidence="2" type="ORF">PYW07_012618</name>
</gene>
<evidence type="ECO:0000313" key="3">
    <source>
        <dbReference type="Proteomes" id="UP001231518"/>
    </source>
</evidence>
<evidence type="ECO:0000256" key="1">
    <source>
        <dbReference type="SAM" id="MobiDB-lite"/>
    </source>
</evidence>